<dbReference type="SUPFAM" id="SSF160631">
    <property type="entry name" value="SMI1/KNR4-like"/>
    <property type="match status" value="1"/>
</dbReference>
<evidence type="ECO:0000313" key="2">
    <source>
        <dbReference type="Proteomes" id="UP000019275"/>
    </source>
</evidence>
<dbReference type="InterPro" id="IPR037883">
    <property type="entry name" value="Knr4/Smi1-like_sf"/>
</dbReference>
<dbReference type="Proteomes" id="UP000019275">
    <property type="component" value="Unassembled WGS sequence"/>
</dbReference>
<proteinExistence type="predicted"/>
<dbReference type="RefSeq" id="WP_034646857.1">
    <property type="nucleotide sequence ID" value="NZ_ARZX01000027.1"/>
</dbReference>
<sequence>MIFNNTDFIYKRDKPLNHEYLSLLEAELINDDVKFFFREYQEINFSNGLTLFDFETAVEKQKLYEIEIYDKELFIIGFSGGGEGVFVKRESKNKEIYLLDLSTVGSDEAKSIANSFTSWVENGAVIEEEENDSDLLYDEANLYITSIPKEKNKFIITLKKKLDLNLSISDVSNNMNKLPYLIKSNFYPIKFIDDLEEINNNFGCILLKTKDGIEILPR</sequence>
<gene>
    <name evidence="1" type="ORF">KLA_15625</name>
</gene>
<dbReference type="Gene3D" id="3.40.1580.10">
    <property type="entry name" value="SMI1/KNR4-like"/>
    <property type="match status" value="1"/>
</dbReference>
<evidence type="ECO:0008006" key="3">
    <source>
        <dbReference type="Google" id="ProtNLM"/>
    </source>
</evidence>
<name>A0ABP3B3X0_9FLAO</name>
<organism evidence="1 2">
    <name type="scientific">Cellulophaga geojensis KL-A</name>
    <dbReference type="NCBI Taxonomy" id="1328323"/>
    <lineage>
        <taxon>Bacteria</taxon>
        <taxon>Pseudomonadati</taxon>
        <taxon>Bacteroidota</taxon>
        <taxon>Flavobacteriia</taxon>
        <taxon>Flavobacteriales</taxon>
        <taxon>Flavobacteriaceae</taxon>
        <taxon>Cellulophaga</taxon>
    </lineage>
</organism>
<evidence type="ECO:0000313" key="1">
    <source>
        <dbReference type="EMBL" id="EWH11440.1"/>
    </source>
</evidence>
<keyword evidence="2" id="KW-1185">Reference proteome</keyword>
<accession>A0ABP3B3X0</accession>
<reference evidence="1 2" key="1">
    <citation type="journal article" date="2014" name="Genome Announc.">
        <title>Draft Genome Sequence of the Carrageenan-Degrading Bacterium Cellulophaga sp. Strain KL-A, Isolated from Decaying Marine Algae.</title>
        <authorList>
            <person name="Shan D."/>
            <person name="Ying J."/>
            <person name="Li X."/>
            <person name="Gao Z."/>
            <person name="Wei G."/>
            <person name="Shao Z."/>
        </authorList>
    </citation>
    <scope>NUCLEOTIDE SEQUENCE [LARGE SCALE GENOMIC DNA]</scope>
    <source>
        <strain evidence="1 2">KL-A</strain>
    </source>
</reference>
<comment type="caution">
    <text evidence="1">The sequence shown here is derived from an EMBL/GenBank/DDBJ whole genome shotgun (WGS) entry which is preliminary data.</text>
</comment>
<protein>
    <recommendedName>
        <fullName evidence="3">SMI1/KNR4 family protein</fullName>
    </recommendedName>
</protein>
<dbReference type="EMBL" id="ARZX01000027">
    <property type="protein sequence ID" value="EWH11440.1"/>
    <property type="molecule type" value="Genomic_DNA"/>
</dbReference>